<sequence>MKPIKTKVLIVLAGLIFTVLIFGRGKGELQNEQRDFNLSPAE</sequence>
<dbReference type="AlphaFoldDB" id="A0A0F8XT26"/>
<gene>
    <name evidence="1" type="ORF">LCGC14_2905590</name>
</gene>
<name>A0A0F8XT26_9ZZZZ</name>
<evidence type="ECO:0000313" key="1">
    <source>
        <dbReference type="EMBL" id="KKK72267.1"/>
    </source>
</evidence>
<accession>A0A0F8XT26</accession>
<proteinExistence type="predicted"/>
<dbReference type="EMBL" id="LAZR01057334">
    <property type="protein sequence ID" value="KKK72267.1"/>
    <property type="molecule type" value="Genomic_DNA"/>
</dbReference>
<organism evidence="1">
    <name type="scientific">marine sediment metagenome</name>
    <dbReference type="NCBI Taxonomy" id="412755"/>
    <lineage>
        <taxon>unclassified sequences</taxon>
        <taxon>metagenomes</taxon>
        <taxon>ecological metagenomes</taxon>
    </lineage>
</organism>
<reference evidence="1" key="1">
    <citation type="journal article" date="2015" name="Nature">
        <title>Complex archaea that bridge the gap between prokaryotes and eukaryotes.</title>
        <authorList>
            <person name="Spang A."/>
            <person name="Saw J.H."/>
            <person name="Jorgensen S.L."/>
            <person name="Zaremba-Niedzwiedzka K."/>
            <person name="Martijn J."/>
            <person name="Lind A.E."/>
            <person name="van Eijk R."/>
            <person name="Schleper C."/>
            <person name="Guy L."/>
            <person name="Ettema T.J."/>
        </authorList>
    </citation>
    <scope>NUCLEOTIDE SEQUENCE</scope>
</reference>
<protein>
    <submittedName>
        <fullName evidence="1">Uncharacterized protein</fullName>
    </submittedName>
</protein>
<feature type="non-terminal residue" evidence="1">
    <location>
        <position position="42"/>
    </location>
</feature>
<comment type="caution">
    <text evidence="1">The sequence shown here is derived from an EMBL/GenBank/DDBJ whole genome shotgun (WGS) entry which is preliminary data.</text>
</comment>